<sequence>MFEHVECVREGEAVSMVGAKLGIGGDRNVVGRSGDDSRARCDPLLGTLSSAHCVKLKENMLGQKEGLVRAVARVFPLENTSKEALAGPWNEKNSSLYYHTVPNSVGYIDPIEESWSMNHDSAASMFAPTFPPALDLENFQDLSDYCCKPPQDTSSVMVGATKDSSCTVQDDELNTPDIGFQREFNFTSSNVLQEDNNPVCLLDPEGWGIPSLDLPQISIAEEKSTETLEKEDIDTTHKADGIYIDGGWDLSVGHEEEIVSQNQEEKLLIVSQNQDEEFVIVSQNQDEKFVNKSVHTKEEMGTNFNNQTVYEVGDKLVVKNISFDNFESVDNTVIPPKTCTSDIKNIHLESLLGAAHSVQAVSNRVTSVDSSKQQSVRKLTLESLLSDNINEISTTVESKENEQRSVNGHVAVSGETTGTDSVQYLLRTDLSQVNQEEQSHALAEVDITAKNITSQSSESLNSMAGSTVSEDSAEQTQSSHPEDTTLRRKMKLTLPPLLATDEISTPVVLDTLLGGNGKFDLVSYVFDNNQPLSLDSPDVKPDFLLSLLSAGSSDSTAVAGPSHSMTQAIKTEVEDNQSTTIINEIVVDLQENSLDGQWNISQTDEMEVDEDDLSMESVEIRKFDQKPVEEQRKPLKVGKISRSRVGGRGHGGLPCHTELESKIQDGSSLKLKITKKIVRDDSIQKHISSKKKVSEQNKASPSKPRGRPAKRQYPSTSKEENLSRSRQRKYSSSSSVFDEPLTPQSKRSRLSSVESDCDRYRELRDRNNEASRKSRQNRKTRELEMKDTAVKLEKENQSLRIKAEEMERLVKKLRQSLIEAVAKPKRK</sequence>
<feature type="compositionally biased region" description="Polar residues" evidence="2">
    <location>
        <begin position="742"/>
        <end position="754"/>
    </location>
</feature>
<feature type="compositionally biased region" description="Polar residues" evidence="2">
    <location>
        <begin position="456"/>
        <end position="479"/>
    </location>
</feature>
<dbReference type="PROSITE" id="PS50217">
    <property type="entry name" value="BZIP"/>
    <property type="match status" value="1"/>
</dbReference>
<feature type="region of interest" description="Disordered" evidence="2">
    <location>
        <begin position="456"/>
        <end position="485"/>
    </location>
</feature>
<gene>
    <name evidence="4" type="ORF">ANN_01729</name>
</gene>
<feature type="domain" description="BZIP" evidence="3">
    <location>
        <begin position="757"/>
        <end position="820"/>
    </location>
</feature>
<feature type="compositionally biased region" description="Basic residues" evidence="2">
    <location>
        <begin position="634"/>
        <end position="647"/>
    </location>
</feature>
<dbReference type="Pfam" id="PF07716">
    <property type="entry name" value="bZIP_2"/>
    <property type="match status" value="1"/>
</dbReference>
<dbReference type="EMBL" id="JAJSOF020000003">
    <property type="protein sequence ID" value="KAJ4450309.1"/>
    <property type="molecule type" value="Genomic_DNA"/>
</dbReference>
<evidence type="ECO:0000313" key="5">
    <source>
        <dbReference type="Proteomes" id="UP001148838"/>
    </source>
</evidence>
<dbReference type="SMART" id="SM00338">
    <property type="entry name" value="BRLZ"/>
    <property type="match status" value="1"/>
</dbReference>
<feature type="region of interest" description="Disordered" evidence="2">
    <location>
        <begin position="625"/>
        <end position="658"/>
    </location>
</feature>
<dbReference type="CDD" id="cd14813">
    <property type="entry name" value="bZIP_BmCbz-like"/>
    <property type="match status" value="1"/>
</dbReference>
<feature type="compositionally biased region" description="Basic and acidic residues" evidence="2">
    <location>
        <begin position="756"/>
        <end position="772"/>
    </location>
</feature>
<protein>
    <recommendedName>
        <fullName evidence="3">BZIP domain-containing protein</fullName>
    </recommendedName>
</protein>
<dbReference type="InterPro" id="IPR004827">
    <property type="entry name" value="bZIP"/>
</dbReference>
<feature type="region of interest" description="Disordered" evidence="2">
    <location>
        <begin position="682"/>
        <end position="783"/>
    </location>
</feature>
<evidence type="ECO:0000256" key="1">
    <source>
        <dbReference type="SAM" id="Coils"/>
    </source>
</evidence>
<comment type="caution">
    <text evidence="4">The sequence shown here is derived from an EMBL/GenBank/DDBJ whole genome shotgun (WGS) entry which is preliminary data.</text>
</comment>
<evidence type="ECO:0000313" key="4">
    <source>
        <dbReference type="EMBL" id="KAJ4450309.1"/>
    </source>
</evidence>
<name>A0ABQ8TUE1_PERAM</name>
<feature type="coiled-coil region" evidence="1">
    <location>
        <begin position="789"/>
        <end position="823"/>
    </location>
</feature>
<dbReference type="Gene3D" id="1.20.5.170">
    <property type="match status" value="1"/>
</dbReference>
<keyword evidence="1" id="KW-0175">Coiled coil</keyword>
<organism evidence="4 5">
    <name type="scientific">Periplaneta americana</name>
    <name type="common">American cockroach</name>
    <name type="synonym">Blatta americana</name>
    <dbReference type="NCBI Taxonomy" id="6978"/>
    <lineage>
        <taxon>Eukaryota</taxon>
        <taxon>Metazoa</taxon>
        <taxon>Ecdysozoa</taxon>
        <taxon>Arthropoda</taxon>
        <taxon>Hexapoda</taxon>
        <taxon>Insecta</taxon>
        <taxon>Pterygota</taxon>
        <taxon>Neoptera</taxon>
        <taxon>Polyneoptera</taxon>
        <taxon>Dictyoptera</taxon>
        <taxon>Blattodea</taxon>
        <taxon>Blattoidea</taxon>
        <taxon>Blattidae</taxon>
        <taxon>Blattinae</taxon>
        <taxon>Periplaneta</taxon>
    </lineage>
</organism>
<reference evidence="4 5" key="1">
    <citation type="journal article" date="2022" name="Allergy">
        <title>Genome assembly and annotation of Periplaneta americana reveal a comprehensive cockroach allergen profile.</title>
        <authorList>
            <person name="Wang L."/>
            <person name="Xiong Q."/>
            <person name="Saelim N."/>
            <person name="Wang L."/>
            <person name="Nong W."/>
            <person name="Wan A.T."/>
            <person name="Shi M."/>
            <person name="Liu X."/>
            <person name="Cao Q."/>
            <person name="Hui J.H.L."/>
            <person name="Sookrung N."/>
            <person name="Leung T.F."/>
            <person name="Tungtrongchitr A."/>
            <person name="Tsui S.K.W."/>
        </authorList>
    </citation>
    <scope>NUCLEOTIDE SEQUENCE [LARGE SCALE GENOMIC DNA]</scope>
    <source>
        <strain evidence="4">PWHHKU_190912</strain>
    </source>
</reference>
<evidence type="ECO:0000256" key="2">
    <source>
        <dbReference type="SAM" id="MobiDB-lite"/>
    </source>
</evidence>
<keyword evidence="5" id="KW-1185">Reference proteome</keyword>
<dbReference type="InterPro" id="IPR046347">
    <property type="entry name" value="bZIP_sf"/>
</dbReference>
<dbReference type="Proteomes" id="UP001148838">
    <property type="component" value="Unassembled WGS sequence"/>
</dbReference>
<proteinExistence type="predicted"/>
<accession>A0ABQ8TUE1</accession>
<evidence type="ECO:0000259" key="3">
    <source>
        <dbReference type="PROSITE" id="PS50217"/>
    </source>
</evidence>
<dbReference type="SUPFAM" id="SSF57959">
    <property type="entry name" value="Leucine zipper domain"/>
    <property type="match status" value="1"/>
</dbReference>